<dbReference type="Pfam" id="PF02627">
    <property type="entry name" value="CMD"/>
    <property type="match status" value="1"/>
</dbReference>
<dbReference type="PANTHER" id="PTHR34846">
    <property type="entry name" value="4-CARBOXYMUCONOLACTONE DECARBOXYLASE FAMILY PROTEIN (AFU_ORTHOLOGUE AFUA_6G11590)"/>
    <property type="match status" value="1"/>
</dbReference>
<dbReference type="InterPro" id="IPR003779">
    <property type="entry name" value="CMD-like"/>
</dbReference>
<dbReference type="AlphaFoldDB" id="A0A356LCK8"/>
<feature type="domain" description="Carboxymuconolactone decarboxylase-like" evidence="1">
    <location>
        <begin position="46"/>
        <end position="107"/>
    </location>
</feature>
<dbReference type="GO" id="GO:0051920">
    <property type="term" value="F:peroxiredoxin activity"/>
    <property type="evidence" value="ECO:0007669"/>
    <property type="project" value="InterPro"/>
</dbReference>
<dbReference type="Gene3D" id="1.20.1290.10">
    <property type="entry name" value="AhpD-like"/>
    <property type="match status" value="1"/>
</dbReference>
<gene>
    <name evidence="2" type="ORF">DD666_04905</name>
</gene>
<name>A0A356LCK8_9BURK</name>
<dbReference type="EMBL" id="DOEK01000008">
    <property type="protein sequence ID" value="HBP28736.1"/>
    <property type="molecule type" value="Genomic_DNA"/>
</dbReference>
<evidence type="ECO:0000313" key="2">
    <source>
        <dbReference type="EMBL" id="HBP28736.1"/>
    </source>
</evidence>
<accession>A0A356LCK8</accession>
<reference evidence="2 3" key="1">
    <citation type="journal article" date="2018" name="Nat. Biotechnol.">
        <title>A standardized bacterial taxonomy based on genome phylogeny substantially revises the tree of life.</title>
        <authorList>
            <person name="Parks D.H."/>
            <person name="Chuvochina M."/>
            <person name="Waite D.W."/>
            <person name="Rinke C."/>
            <person name="Skarshewski A."/>
            <person name="Chaumeil P.A."/>
            <person name="Hugenholtz P."/>
        </authorList>
    </citation>
    <scope>NUCLEOTIDE SEQUENCE [LARGE SCALE GENOMIC DNA]</scope>
    <source>
        <strain evidence="2">UBA10707</strain>
    </source>
</reference>
<evidence type="ECO:0000259" key="1">
    <source>
        <dbReference type="Pfam" id="PF02627"/>
    </source>
</evidence>
<dbReference type="Proteomes" id="UP000264036">
    <property type="component" value="Unassembled WGS sequence"/>
</dbReference>
<dbReference type="PANTHER" id="PTHR34846:SF11">
    <property type="entry name" value="4-CARBOXYMUCONOLACTONE DECARBOXYLASE FAMILY PROTEIN (AFU_ORTHOLOGUE AFUA_6G11590)"/>
    <property type="match status" value="1"/>
</dbReference>
<dbReference type="SUPFAM" id="SSF69118">
    <property type="entry name" value="AhpD-like"/>
    <property type="match status" value="1"/>
</dbReference>
<sequence>MNQYPDRLPPLAPETWSADQKQYAQEIINGPRGGLLSPFIPLMRSPELMAHASRMGEYLRYRSALGQRLSELAILITSRQWSQQVEWAIHAPIALREGVSEQTIEAIGEGRKPEGLPEDEAILYAFSTELFHNQSVCDHTYERALQQFGEQGVMDLVGINGYYSLLSMVMNVARTPVPASSAQPLAAMPAV</sequence>
<dbReference type="InterPro" id="IPR029032">
    <property type="entry name" value="AhpD-like"/>
</dbReference>
<proteinExistence type="predicted"/>
<organism evidence="2 3">
    <name type="scientific">Advenella kashmirensis</name>
    <dbReference type="NCBI Taxonomy" id="310575"/>
    <lineage>
        <taxon>Bacteria</taxon>
        <taxon>Pseudomonadati</taxon>
        <taxon>Pseudomonadota</taxon>
        <taxon>Betaproteobacteria</taxon>
        <taxon>Burkholderiales</taxon>
        <taxon>Alcaligenaceae</taxon>
    </lineage>
</organism>
<comment type="caution">
    <text evidence="2">The sequence shown here is derived from an EMBL/GenBank/DDBJ whole genome shotgun (WGS) entry which is preliminary data.</text>
</comment>
<protein>
    <submittedName>
        <fullName evidence="2">Carboxymuconolactone decarboxylase</fullName>
    </submittedName>
</protein>
<evidence type="ECO:0000313" key="3">
    <source>
        <dbReference type="Proteomes" id="UP000264036"/>
    </source>
</evidence>